<evidence type="ECO:0000256" key="3">
    <source>
        <dbReference type="ARBA" id="ARBA00022723"/>
    </source>
</evidence>
<comment type="cofactor">
    <cofactor evidence="1">
        <name>Zn(2+)</name>
        <dbReference type="ChEBI" id="CHEBI:29105"/>
    </cofactor>
</comment>
<keyword evidence="7" id="KW-0223">Dioxygenase</keyword>
<dbReference type="SUPFAM" id="SSF53213">
    <property type="entry name" value="LigB-like"/>
    <property type="match status" value="1"/>
</dbReference>
<gene>
    <name evidence="7" type="ORF">B0I18_1011198</name>
</gene>
<evidence type="ECO:0000256" key="1">
    <source>
        <dbReference type="ARBA" id="ARBA00001947"/>
    </source>
</evidence>
<evidence type="ECO:0000256" key="4">
    <source>
        <dbReference type="ARBA" id="ARBA00022833"/>
    </source>
</evidence>
<dbReference type="GO" id="GO:0008270">
    <property type="term" value="F:zinc ion binding"/>
    <property type="evidence" value="ECO:0007669"/>
    <property type="project" value="InterPro"/>
</dbReference>
<organism evidence="7 8">
    <name type="scientific">Taibaiella chishuiensis</name>
    <dbReference type="NCBI Taxonomy" id="1434707"/>
    <lineage>
        <taxon>Bacteria</taxon>
        <taxon>Pseudomonadati</taxon>
        <taxon>Bacteroidota</taxon>
        <taxon>Chitinophagia</taxon>
        <taxon>Chitinophagales</taxon>
        <taxon>Chitinophagaceae</taxon>
        <taxon>Taibaiella</taxon>
    </lineage>
</organism>
<protein>
    <submittedName>
        <fullName evidence="7">4,5-DOPA dioxygenase extradiol</fullName>
    </submittedName>
</protein>
<dbReference type="GO" id="GO:0008198">
    <property type="term" value="F:ferrous iron binding"/>
    <property type="evidence" value="ECO:0007669"/>
    <property type="project" value="InterPro"/>
</dbReference>
<sequence>MKRKDFLKTIAMLPLAPAALQLQGLHQLTSGLPVRAKKMPVLFIGHGHPMNAILDNSFTQHLSSLGAKMDKPEAILVISAHWETIGTYVSVNPAPKAIYDFGHFDDRLFRVQYAPAGHPGLARELVRQVQSTTVQEDQAMGLDHGAWTVLKFLYPEADVPVFQMSIDYSQPAAYHYQLATELKALRSKGVLVIGSGNIVHNLGMVDWHDMDAKPYDWALEFDALVKNKIDHNQVDDLVRYTGLGAAARLAVPTSDHYLPMLYSLGLKDKDEPVTYTYEGYQYAGIGMRCFQVG</sequence>
<comment type="similarity">
    <text evidence="2">Belongs to the DODA-type extradiol aromatic ring-opening dioxygenase family.</text>
</comment>
<keyword evidence="8" id="KW-1185">Reference proteome</keyword>
<name>A0A2P8DCT8_9BACT</name>
<evidence type="ECO:0000256" key="5">
    <source>
        <dbReference type="ARBA" id="ARBA00023002"/>
    </source>
</evidence>
<dbReference type="Pfam" id="PF02900">
    <property type="entry name" value="LigB"/>
    <property type="match status" value="1"/>
</dbReference>
<evidence type="ECO:0000259" key="6">
    <source>
        <dbReference type="Pfam" id="PF02900"/>
    </source>
</evidence>
<keyword evidence="5" id="KW-0560">Oxidoreductase</keyword>
<dbReference type="CDD" id="cd07363">
    <property type="entry name" value="45_DOPA_Dioxygenase"/>
    <property type="match status" value="1"/>
</dbReference>
<proteinExistence type="inferred from homology"/>
<dbReference type="InterPro" id="IPR004183">
    <property type="entry name" value="Xdiol_dOase_suB"/>
</dbReference>
<dbReference type="GO" id="GO:0016702">
    <property type="term" value="F:oxidoreductase activity, acting on single donors with incorporation of molecular oxygen, incorporation of two atoms of oxygen"/>
    <property type="evidence" value="ECO:0007669"/>
    <property type="project" value="UniProtKB-ARBA"/>
</dbReference>
<dbReference type="RefSeq" id="WP_106521709.1">
    <property type="nucleotide sequence ID" value="NZ_PYGD01000001.1"/>
</dbReference>
<dbReference type="AlphaFoldDB" id="A0A2P8DCT8"/>
<feature type="domain" description="Extradiol ring-cleavage dioxygenase class III enzyme subunit B" evidence="6">
    <location>
        <begin position="63"/>
        <end position="286"/>
    </location>
</feature>
<reference evidence="7 8" key="1">
    <citation type="submission" date="2018-03" db="EMBL/GenBank/DDBJ databases">
        <title>Genomic Encyclopedia of Type Strains, Phase III (KMG-III): the genomes of soil and plant-associated and newly described type strains.</title>
        <authorList>
            <person name="Whitman W."/>
        </authorList>
    </citation>
    <scope>NUCLEOTIDE SEQUENCE [LARGE SCALE GENOMIC DNA]</scope>
    <source>
        <strain evidence="7 8">CGMCC 1.12700</strain>
    </source>
</reference>
<evidence type="ECO:0000313" key="8">
    <source>
        <dbReference type="Proteomes" id="UP000240572"/>
    </source>
</evidence>
<dbReference type="Gene3D" id="3.40.830.10">
    <property type="entry name" value="LigB-like"/>
    <property type="match status" value="1"/>
</dbReference>
<evidence type="ECO:0000256" key="2">
    <source>
        <dbReference type="ARBA" id="ARBA00007581"/>
    </source>
</evidence>
<dbReference type="OrthoDB" id="9790889at2"/>
<comment type="caution">
    <text evidence="7">The sequence shown here is derived from an EMBL/GenBank/DDBJ whole genome shotgun (WGS) entry which is preliminary data.</text>
</comment>
<dbReference type="PIRSF" id="PIRSF006157">
    <property type="entry name" value="Doxgns_DODA"/>
    <property type="match status" value="1"/>
</dbReference>
<dbReference type="EMBL" id="PYGD01000001">
    <property type="protein sequence ID" value="PSK95034.1"/>
    <property type="molecule type" value="Genomic_DNA"/>
</dbReference>
<dbReference type="InterPro" id="IPR014436">
    <property type="entry name" value="Extradiol_dOase_DODA"/>
</dbReference>
<keyword evidence="4" id="KW-0862">Zinc</keyword>
<dbReference type="NCBIfam" id="NF007914">
    <property type="entry name" value="PRK10628.1"/>
    <property type="match status" value="1"/>
</dbReference>
<dbReference type="PANTHER" id="PTHR30096">
    <property type="entry name" value="4,5-DOPA DIOXYGENASE EXTRADIOL-LIKE PROTEIN"/>
    <property type="match status" value="1"/>
</dbReference>
<evidence type="ECO:0000313" key="7">
    <source>
        <dbReference type="EMBL" id="PSK95034.1"/>
    </source>
</evidence>
<accession>A0A2P8DCT8</accession>
<keyword evidence="3" id="KW-0479">Metal-binding</keyword>
<dbReference type="Proteomes" id="UP000240572">
    <property type="component" value="Unassembled WGS sequence"/>
</dbReference>
<dbReference type="PANTHER" id="PTHR30096:SF0">
    <property type="entry name" value="4,5-DOPA DIOXYGENASE EXTRADIOL-LIKE PROTEIN"/>
    <property type="match status" value="1"/>
</dbReference>